<dbReference type="AlphaFoldDB" id="A0A5N5DEJ1"/>
<feature type="transmembrane region" description="Helical" evidence="1">
    <location>
        <begin position="25"/>
        <end position="45"/>
    </location>
</feature>
<comment type="caution">
    <text evidence="2">The sequence shown here is derived from an EMBL/GenBank/DDBJ whole genome shotgun (WGS) entry which is preliminary data.</text>
</comment>
<keyword evidence="1" id="KW-0472">Membrane</keyword>
<feature type="transmembrane region" description="Helical" evidence="1">
    <location>
        <begin position="156"/>
        <end position="176"/>
    </location>
</feature>
<gene>
    <name evidence="2" type="ORF">DBV05_g5193</name>
</gene>
<evidence type="ECO:0000313" key="3">
    <source>
        <dbReference type="Proteomes" id="UP000325902"/>
    </source>
</evidence>
<keyword evidence="3" id="KW-1185">Reference proteome</keyword>
<dbReference type="Proteomes" id="UP000325902">
    <property type="component" value="Unassembled WGS sequence"/>
</dbReference>
<reference evidence="2 3" key="1">
    <citation type="journal article" date="2019" name="Sci. Rep.">
        <title>A multi-omics analysis of the grapevine pathogen Lasiodiplodia theobromae reveals that temperature affects the expression of virulence- and pathogenicity-related genes.</title>
        <authorList>
            <person name="Felix C."/>
            <person name="Meneses R."/>
            <person name="Goncalves M.F.M."/>
            <person name="Tilleman L."/>
            <person name="Duarte A.S."/>
            <person name="Jorrin-Novo J.V."/>
            <person name="Van de Peer Y."/>
            <person name="Deforce D."/>
            <person name="Van Nieuwerburgh F."/>
            <person name="Esteves A.C."/>
            <person name="Alves A."/>
        </authorList>
    </citation>
    <scope>NUCLEOTIDE SEQUENCE [LARGE SCALE GENOMIC DNA]</scope>
    <source>
        <strain evidence="2 3">LA-SOL3</strain>
    </source>
</reference>
<proteinExistence type="predicted"/>
<protein>
    <submittedName>
        <fullName evidence="2">Uncharacterized protein</fullName>
    </submittedName>
</protein>
<feature type="transmembrane region" description="Helical" evidence="1">
    <location>
        <begin position="57"/>
        <end position="79"/>
    </location>
</feature>
<accession>A0A5N5DEJ1</accession>
<feature type="transmembrane region" description="Helical" evidence="1">
    <location>
        <begin position="85"/>
        <end position="106"/>
    </location>
</feature>
<sequence>MARSVMSRAVVVREKFYWPDAQLNFWTIMMLATAGTLIGINAMFITIQQRFRVGIPWLFPFGITVGSLTVVFIGIEIALIANRRLMPGVMMIGSFILFVLFLTGIIETGIQFFGSGSDVNGVCQRYVNNNEQFGPSVNTLAWLEQNSICQQWQAMFAFWIIGTVFWIWMMVMASMVNQNQYEY</sequence>
<evidence type="ECO:0000256" key="1">
    <source>
        <dbReference type="SAM" id="Phobius"/>
    </source>
</evidence>
<organism evidence="2 3">
    <name type="scientific">Lasiodiplodia theobromae</name>
    <dbReference type="NCBI Taxonomy" id="45133"/>
    <lineage>
        <taxon>Eukaryota</taxon>
        <taxon>Fungi</taxon>
        <taxon>Dikarya</taxon>
        <taxon>Ascomycota</taxon>
        <taxon>Pezizomycotina</taxon>
        <taxon>Dothideomycetes</taxon>
        <taxon>Dothideomycetes incertae sedis</taxon>
        <taxon>Botryosphaeriales</taxon>
        <taxon>Botryosphaeriaceae</taxon>
        <taxon>Lasiodiplodia</taxon>
    </lineage>
</organism>
<dbReference type="OrthoDB" id="3930290at2759"/>
<keyword evidence="1" id="KW-1133">Transmembrane helix</keyword>
<keyword evidence="1" id="KW-0812">Transmembrane</keyword>
<dbReference type="EMBL" id="VCHE01000026">
    <property type="protein sequence ID" value="KAB2576145.1"/>
    <property type="molecule type" value="Genomic_DNA"/>
</dbReference>
<evidence type="ECO:0000313" key="2">
    <source>
        <dbReference type="EMBL" id="KAB2576145.1"/>
    </source>
</evidence>
<name>A0A5N5DEJ1_9PEZI</name>